<dbReference type="PANTHER" id="PTHR23110:SF109">
    <property type="entry name" value="FI07618P-RELATED"/>
    <property type="match status" value="1"/>
</dbReference>
<dbReference type="Pfam" id="PF00505">
    <property type="entry name" value="HMG_box"/>
    <property type="match status" value="1"/>
</dbReference>
<dbReference type="PROSITE" id="PS50097">
    <property type="entry name" value="BTB"/>
    <property type="match status" value="1"/>
</dbReference>
<dbReference type="EMBL" id="CAXLJM020000068">
    <property type="protein sequence ID" value="CAL8124085.1"/>
    <property type="molecule type" value="Genomic_DNA"/>
</dbReference>
<accession>A0ABP1RD68</accession>
<dbReference type="InterPro" id="IPR009071">
    <property type="entry name" value="HMG_box_dom"/>
</dbReference>
<dbReference type="SUPFAM" id="SSF54695">
    <property type="entry name" value="POZ domain"/>
    <property type="match status" value="1"/>
</dbReference>
<dbReference type="InterPro" id="IPR011333">
    <property type="entry name" value="SKP1/BTB/POZ_sf"/>
</dbReference>
<sequence length="370" mass="42418">MSPQQFSLRWNNHTKNLVQVFADQFEREQHVDVTISCQGRFIKAHKIVLGACSPYFQELFDTHESTPHPIIIMNGYDFEDIRSIVDFMYRGEVMVAETAMQRLLAAAEDLQIKGLSNVRSKRESNASNANSDHEDNEGSNGSRSAGSSPQAKKSERHEAQEPNASPDPANNNAKSPSPSFLRKRKRARTVSYDTEMKRKLRANNLKQDSTQDDNAPAPPENEETNMTINLEPSLMEQLDKLENDAEEPEPVSVPEPYIKTLAEIASEPKEKIPRPPNSFMIFANEWRRQLASQFPNESNKEISVRLGVMWKNLTDEVKAKYFNAARRANDDHKKKYPDYHYNPKEARMRKMWKLQQQQNLGHLVTTASHH</sequence>
<evidence type="ECO:0000313" key="7">
    <source>
        <dbReference type="Proteomes" id="UP001642540"/>
    </source>
</evidence>
<dbReference type="Proteomes" id="UP001642540">
    <property type="component" value="Unassembled WGS sequence"/>
</dbReference>
<dbReference type="SMART" id="SM00225">
    <property type="entry name" value="BTB"/>
    <property type="match status" value="1"/>
</dbReference>
<feature type="domain" description="HMG box" evidence="5">
    <location>
        <begin position="272"/>
        <end position="340"/>
    </location>
</feature>
<dbReference type="SMART" id="SM00398">
    <property type="entry name" value="HMG"/>
    <property type="match status" value="1"/>
</dbReference>
<gene>
    <name evidence="6" type="ORF">ODALV1_LOCUS20454</name>
</gene>
<dbReference type="PANTHER" id="PTHR23110">
    <property type="entry name" value="BTB DOMAIN TRANSCRIPTION FACTOR"/>
    <property type="match status" value="1"/>
</dbReference>
<name>A0ABP1RD68_9HEXA</name>
<keyword evidence="7" id="KW-1185">Reference proteome</keyword>
<dbReference type="SUPFAM" id="SSF47095">
    <property type="entry name" value="HMG-box"/>
    <property type="match status" value="1"/>
</dbReference>
<evidence type="ECO:0000259" key="5">
    <source>
        <dbReference type="PROSITE" id="PS50118"/>
    </source>
</evidence>
<keyword evidence="1 2" id="KW-0539">Nucleus</keyword>
<keyword evidence="2" id="KW-0238">DNA-binding</keyword>
<feature type="DNA-binding region" description="HMG box" evidence="2">
    <location>
        <begin position="272"/>
        <end position="340"/>
    </location>
</feature>
<comment type="caution">
    <text evidence="6">The sequence shown here is derived from an EMBL/GenBank/DDBJ whole genome shotgun (WGS) entry which is preliminary data.</text>
</comment>
<dbReference type="Gene3D" id="3.30.710.10">
    <property type="entry name" value="Potassium Channel Kv1.1, Chain A"/>
    <property type="match status" value="1"/>
</dbReference>
<dbReference type="InterPro" id="IPR000210">
    <property type="entry name" value="BTB/POZ_dom"/>
</dbReference>
<evidence type="ECO:0000256" key="1">
    <source>
        <dbReference type="ARBA" id="ARBA00023242"/>
    </source>
</evidence>
<feature type="compositionally biased region" description="Low complexity" evidence="3">
    <location>
        <begin position="162"/>
        <end position="179"/>
    </location>
</feature>
<protein>
    <recommendedName>
        <fullName evidence="8">Protein bric-a-brac 2</fullName>
    </recommendedName>
</protein>
<dbReference type="InterPro" id="IPR051095">
    <property type="entry name" value="Dros_DevTransReg"/>
</dbReference>
<dbReference type="Gene3D" id="1.10.30.10">
    <property type="entry name" value="High mobility group box domain"/>
    <property type="match status" value="1"/>
</dbReference>
<dbReference type="CDD" id="cd01389">
    <property type="entry name" value="HMG-box_ROX1-like"/>
    <property type="match status" value="1"/>
</dbReference>
<feature type="compositionally biased region" description="Polar residues" evidence="3">
    <location>
        <begin position="138"/>
        <end position="151"/>
    </location>
</feature>
<dbReference type="PROSITE" id="PS50118">
    <property type="entry name" value="HMG_BOX_2"/>
    <property type="match status" value="1"/>
</dbReference>
<organism evidence="6 7">
    <name type="scientific">Orchesella dallaii</name>
    <dbReference type="NCBI Taxonomy" id="48710"/>
    <lineage>
        <taxon>Eukaryota</taxon>
        <taxon>Metazoa</taxon>
        <taxon>Ecdysozoa</taxon>
        <taxon>Arthropoda</taxon>
        <taxon>Hexapoda</taxon>
        <taxon>Collembola</taxon>
        <taxon>Entomobryomorpha</taxon>
        <taxon>Entomobryoidea</taxon>
        <taxon>Orchesellidae</taxon>
        <taxon>Orchesellinae</taxon>
        <taxon>Orchesella</taxon>
    </lineage>
</organism>
<feature type="domain" description="BTB" evidence="4">
    <location>
        <begin position="31"/>
        <end position="97"/>
    </location>
</feature>
<evidence type="ECO:0000256" key="2">
    <source>
        <dbReference type="PROSITE-ProRule" id="PRU00267"/>
    </source>
</evidence>
<dbReference type="InterPro" id="IPR036910">
    <property type="entry name" value="HMG_box_dom_sf"/>
</dbReference>
<feature type="region of interest" description="Disordered" evidence="3">
    <location>
        <begin position="118"/>
        <end position="224"/>
    </location>
</feature>
<evidence type="ECO:0000313" key="6">
    <source>
        <dbReference type="EMBL" id="CAL8124085.1"/>
    </source>
</evidence>
<reference evidence="6 7" key="1">
    <citation type="submission" date="2024-08" db="EMBL/GenBank/DDBJ databases">
        <authorList>
            <person name="Cucini C."/>
            <person name="Frati F."/>
        </authorList>
    </citation>
    <scope>NUCLEOTIDE SEQUENCE [LARGE SCALE GENOMIC DNA]</scope>
</reference>
<proteinExistence type="predicted"/>
<dbReference type="CDD" id="cd18315">
    <property type="entry name" value="BTB_POZ_BAB-like"/>
    <property type="match status" value="1"/>
</dbReference>
<evidence type="ECO:0000256" key="3">
    <source>
        <dbReference type="SAM" id="MobiDB-lite"/>
    </source>
</evidence>
<evidence type="ECO:0000259" key="4">
    <source>
        <dbReference type="PROSITE" id="PS50097"/>
    </source>
</evidence>
<dbReference type="Pfam" id="PF00651">
    <property type="entry name" value="BTB"/>
    <property type="match status" value="1"/>
</dbReference>
<evidence type="ECO:0008006" key="8">
    <source>
        <dbReference type="Google" id="ProtNLM"/>
    </source>
</evidence>